<dbReference type="AlphaFoldDB" id="A0AAD8XIX4"/>
<name>A0AAD8XIX4_GLOAC</name>
<comment type="caution">
    <text evidence="2">The sequence shown here is derived from an EMBL/GenBank/DDBJ whole genome shotgun (WGS) entry which is preliminary data.</text>
</comment>
<feature type="signal peptide" evidence="1">
    <location>
        <begin position="1"/>
        <end position="22"/>
    </location>
</feature>
<proteinExistence type="predicted"/>
<feature type="chain" id="PRO_5042266451" evidence="1">
    <location>
        <begin position="23"/>
        <end position="109"/>
    </location>
</feature>
<evidence type="ECO:0000256" key="1">
    <source>
        <dbReference type="SAM" id="SignalP"/>
    </source>
</evidence>
<keyword evidence="3" id="KW-1185">Reference proteome</keyword>
<dbReference type="RefSeq" id="XP_060366878.1">
    <property type="nucleotide sequence ID" value="XM_060507870.1"/>
</dbReference>
<dbReference type="Proteomes" id="UP001244207">
    <property type="component" value="Unassembled WGS sequence"/>
</dbReference>
<protein>
    <submittedName>
        <fullName evidence="2">Uncharacterized protein</fullName>
    </submittedName>
</protein>
<accession>A0AAD8XIX4</accession>
<keyword evidence="1" id="KW-0732">Signal</keyword>
<dbReference type="EMBL" id="JAHMHS010000029">
    <property type="protein sequence ID" value="KAK1726823.1"/>
    <property type="molecule type" value="Genomic_DNA"/>
</dbReference>
<gene>
    <name evidence="2" type="ORF">BDZ83DRAFT_614856</name>
</gene>
<reference evidence="2" key="1">
    <citation type="submission" date="2021-12" db="EMBL/GenBank/DDBJ databases">
        <title>Comparative genomics, transcriptomics and evolutionary studies reveal genomic signatures of adaptation to plant cell wall in hemibiotrophic fungi.</title>
        <authorList>
            <consortium name="DOE Joint Genome Institute"/>
            <person name="Baroncelli R."/>
            <person name="Diaz J.F."/>
            <person name="Benocci T."/>
            <person name="Peng M."/>
            <person name="Battaglia E."/>
            <person name="Haridas S."/>
            <person name="Andreopoulos W."/>
            <person name="Labutti K."/>
            <person name="Pangilinan J."/>
            <person name="Floch G.L."/>
            <person name="Makela M.R."/>
            <person name="Henrissat B."/>
            <person name="Grigoriev I.V."/>
            <person name="Crouch J.A."/>
            <person name="De Vries R.P."/>
            <person name="Sukno S.A."/>
            <person name="Thon M.R."/>
        </authorList>
    </citation>
    <scope>NUCLEOTIDE SEQUENCE</scope>
    <source>
        <strain evidence="2">CBS 112980</strain>
    </source>
</reference>
<sequence length="109" mass="12582">MGHGAWFSWLLMSVRLLLNVEWRTLGLFGIEVEIKGEVGDLGYVGFELGLSGFCFGRCRWWWCFSLSCNGVGAYVSGRTFFFWSVSVFSSLRGWLRLKIEQSPRKRRLS</sequence>
<evidence type="ECO:0000313" key="2">
    <source>
        <dbReference type="EMBL" id="KAK1726823.1"/>
    </source>
</evidence>
<evidence type="ECO:0000313" key="3">
    <source>
        <dbReference type="Proteomes" id="UP001244207"/>
    </source>
</evidence>
<dbReference type="GeneID" id="85391769"/>
<organism evidence="2 3">
    <name type="scientific">Glomerella acutata</name>
    <name type="common">Colletotrichum acutatum</name>
    <dbReference type="NCBI Taxonomy" id="27357"/>
    <lineage>
        <taxon>Eukaryota</taxon>
        <taxon>Fungi</taxon>
        <taxon>Dikarya</taxon>
        <taxon>Ascomycota</taxon>
        <taxon>Pezizomycotina</taxon>
        <taxon>Sordariomycetes</taxon>
        <taxon>Hypocreomycetidae</taxon>
        <taxon>Glomerellales</taxon>
        <taxon>Glomerellaceae</taxon>
        <taxon>Colletotrichum</taxon>
        <taxon>Colletotrichum acutatum species complex</taxon>
    </lineage>
</organism>